<reference evidence="2 3" key="2">
    <citation type="submission" date="2018-11" db="EMBL/GenBank/DDBJ databases">
        <authorList>
            <consortium name="Pathogen Informatics"/>
        </authorList>
    </citation>
    <scope>NUCLEOTIDE SEQUENCE [LARGE SCALE GENOMIC DNA]</scope>
</reference>
<dbReference type="Proteomes" id="UP000278807">
    <property type="component" value="Unassembled WGS sequence"/>
</dbReference>
<proteinExistence type="predicted"/>
<organism evidence="4">
    <name type="scientific">Rodentolepis nana</name>
    <name type="common">Dwarf tapeworm</name>
    <name type="synonym">Hymenolepis nana</name>
    <dbReference type="NCBI Taxonomy" id="102285"/>
    <lineage>
        <taxon>Eukaryota</taxon>
        <taxon>Metazoa</taxon>
        <taxon>Spiralia</taxon>
        <taxon>Lophotrochozoa</taxon>
        <taxon>Platyhelminthes</taxon>
        <taxon>Cestoda</taxon>
        <taxon>Eucestoda</taxon>
        <taxon>Cyclophyllidea</taxon>
        <taxon>Hymenolepididae</taxon>
        <taxon>Rodentolepis</taxon>
    </lineage>
</organism>
<keyword evidence="3" id="KW-1185">Reference proteome</keyword>
<evidence type="ECO:0000313" key="2">
    <source>
        <dbReference type="EMBL" id="VDO02234.1"/>
    </source>
</evidence>
<name>A0A0R3TH37_RODNA</name>
<dbReference type="EMBL" id="UZAE01006829">
    <property type="protein sequence ID" value="VDO02234.1"/>
    <property type="molecule type" value="Genomic_DNA"/>
</dbReference>
<evidence type="ECO:0000313" key="4">
    <source>
        <dbReference type="WBParaSite" id="HNAJ_0000637801-mRNA-1"/>
    </source>
</evidence>
<feature type="compositionally biased region" description="Basic residues" evidence="1">
    <location>
        <begin position="10"/>
        <end position="28"/>
    </location>
</feature>
<feature type="region of interest" description="Disordered" evidence="1">
    <location>
        <begin position="1"/>
        <end position="55"/>
    </location>
</feature>
<accession>A0A0R3TH37</accession>
<gene>
    <name evidence="2" type="ORF">HNAJ_LOCUS6374</name>
</gene>
<dbReference type="AlphaFoldDB" id="A0A0R3TH37"/>
<reference evidence="4" key="1">
    <citation type="submission" date="2017-02" db="UniProtKB">
        <authorList>
            <consortium name="WormBaseParasite"/>
        </authorList>
    </citation>
    <scope>IDENTIFICATION</scope>
</reference>
<sequence length="129" mass="14170">MSANSPSSSRRQRRSSGSSRRRHRHQRPRTTSLSGTDHTPSDHLKSSDIVTQSSSTTYVVPPANILRATYPHRLLKAERSEGCAGIMNSGAASSLPDLHKSGSGSLRFERSVIENEVCFLAFMSYLVSH</sequence>
<protein>
    <submittedName>
        <fullName evidence="4">ORF3</fullName>
    </submittedName>
</protein>
<evidence type="ECO:0000313" key="3">
    <source>
        <dbReference type="Proteomes" id="UP000278807"/>
    </source>
</evidence>
<dbReference type="WBParaSite" id="HNAJ_0000637801-mRNA-1">
    <property type="protein sequence ID" value="HNAJ_0000637801-mRNA-1"/>
    <property type="gene ID" value="HNAJ_0000637801"/>
</dbReference>
<evidence type="ECO:0000256" key="1">
    <source>
        <dbReference type="SAM" id="MobiDB-lite"/>
    </source>
</evidence>